<dbReference type="GeneID" id="89684591"/>
<reference evidence="1 2" key="1">
    <citation type="submission" date="2021-05" db="EMBL/GenBank/DDBJ databases">
        <title>Draft Whole Genome Sequencing Of Biosensor Chromobacterium violaceum Strain CV026 Reveals A Regulatory RNA In Chromobacterium violaceum Phenotype Regulatory Network.</title>
        <authorList>
            <person name="Hong K.W."/>
            <person name="Chan K.G."/>
            <person name="Chang C.-Y."/>
        </authorList>
    </citation>
    <scope>NUCLEOTIDE SEQUENCE [LARGE SCALE GENOMIC DNA]</scope>
    <source>
        <strain evidence="1 2">ATCC 31532</strain>
    </source>
</reference>
<evidence type="ECO:0000313" key="2">
    <source>
        <dbReference type="Proteomes" id="UP000711178"/>
    </source>
</evidence>
<keyword evidence="2" id="KW-1185">Reference proteome</keyword>
<proteinExistence type="predicted"/>
<dbReference type="Proteomes" id="UP000711178">
    <property type="component" value="Unassembled WGS sequence"/>
</dbReference>
<dbReference type="EMBL" id="JAHDTB010000008">
    <property type="protein sequence ID" value="MBW8288048.1"/>
    <property type="molecule type" value="Genomic_DNA"/>
</dbReference>
<dbReference type="RefSeq" id="WP_146008361.1">
    <property type="nucleotide sequence ID" value="NZ_CP142381.1"/>
</dbReference>
<protein>
    <submittedName>
        <fullName evidence="1">Uncharacterized protein</fullName>
    </submittedName>
</protein>
<accession>A0ABS7FD87</accession>
<name>A0ABS7FD87_9NEIS</name>
<evidence type="ECO:0000313" key="1">
    <source>
        <dbReference type="EMBL" id="MBW8288048.1"/>
    </source>
</evidence>
<comment type="caution">
    <text evidence="1">The sequence shown here is derived from an EMBL/GenBank/DDBJ whole genome shotgun (WGS) entry which is preliminary data.</text>
</comment>
<sequence>MSRHVGFIRQPLAWTSIFEWRGSFFPFQFVFSLRFSLVSFPFPILAASDGSDCFFIPGLWMRAAFQKA</sequence>
<gene>
    <name evidence="1" type="ORF">KIF53_10465</name>
</gene>
<organism evidence="1 2">
    <name type="scientific">Chromobacterium subtsugae</name>
    <dbReference type="NCBI Taxonomy" id="251747"/>
    <lineage>
        <taxon>Bacteria</taxon>
        <taxon>Pseudomonadati</taxon>
        <taxon>Pseudomonadota</taxon>
        <taxon>Betaproteobacteria</taxon>
        <taxon>Neisseriales</taxon>
        <taxon>Chromobacteriaceae</taxon>
        <taxon>Chromobacterium</taxon>
    </lineage>
</organism>